<protein>
    <recommendedName>
        <fullName evidence="3">KAP NTPase domain-containing protein</fullName>
    </recommendedName>
</protein>
<dbReference type="InterPro" id="IPR011646">
    <property type="entry name" value="KAP_P-loop"/>
</dbReference>
<keyword evidence="2" id="KW-1133">Transmembrane helix</keyword>
<feature type="region of interest" description="Disordered" evidence="1">
    <location>
        <begin position="1"/>
        <end position="22"/>
    </location>
</feature>
<dbReference type="Proteomes" id="UP000694404">
    <property type="component" value="Unplaced"/>
</dbReference>
<dbReference type="PANTHER" id="PTHR22674">
    <property type="entry name" value="NTPASE, KAP FAMILY P-LOOP DOMAIN-CONTAINING 1"/>
    <property type="match status" value="1"/>
</dbReference>
<name>A0A8C0GWF6_CHEAB</name>
<feature type="domain" description="KAP NTPase" evidence="3">
    <location>
        <begin position="43"/>
        <end position="400"/>
    </location>
</feature>
<evidence type="ECO:0000256" key="2">
    <source>
        <dbReference type="SAM" id="Phobius"/>
    </source>
</evidence>
<keyword evidence="2" id="KW-0812">Transmembrane</keyword>
<accession>A0A8C0GWF6</accession>
<dbReference type="InterPro" id="IPR052754">
    <property type="entry name" value="NTPase_KAP_P-loop"/>
</dbReference>
<feature type="compositionally biased region" description="Basic and acidic residues" evidence="1">
    <location>
        <begin position="1"/>
        <end position="12"/>
    </location>
</feature>
<dbReference type="GeneTree" id="ENSGT00650000093443"/>
<dbReference type="Ensembl" id="ENSCABT00000011289.1">
    <property type="protein sequence ID" value="ENSCABP00000010306.1"/>
    <property type="gene ID" value="ENSCABG00000007738.1"/>
</dbReference>
<sequence>MVSESTKKDQQELQRTGKKQRGSSGRDLLKILFLMIFYQPVLTEQQKQRKNVQHVFIHFSAWEYAGSDQLWAGLITTLCDGIENHFGLLPVSLYRAIGRKCGIIQRHGDQEWVSKKYLCLPLWAAVILVTVVAIGVGILLLVVGIPIGDASGDAIAVVEGIGATAVGVSAAAAIRIAIMVVRNVIVTQKTQLERQMNRTDLSAQLGFMSSVKSEVRTVTRFLQFMEIFQRRKLQVVLEITHLDRCSPDKVVGVLDAMNILLSDYDAPFISILAVDPSIIVDCVESSMYMKGMANNGYEFLNRIITLPFSVPRMDCDTKLRLIRDITERRKQQERDLEEEVVRNLRTQEPGPGGYGKGIRAKDLIQEAFDYLLDDSLKEYMTDNVVQMRRIVNTITITIRLLASNVPKDEVCPKKVVDWVLLANQWPCRLSWVLQCIEDEEQRSSCQGSPLPHDMFLWEVYEKYIEELDMLKGQMEKLLELDRDPELFHNFLCGRFRVKEAIFYLPYTVNLDLSLKRNMGPAPTMFGLIPPHPHSTPSPKPLPHLLLLAGRGRLEPGRSGHHQILYKPKELSRLQAGPRKPPHS</sequence>
<dbReference type="PANTHER" id="PTHR22674:SF8">
    <property type="entry name" value="KAP NTPASE DOMAIN-CONTAINING PROTEIN"/>
    <property type="match status" value="1"/>
</dbReference>
<organism evidence="4 5">
    <name type="scientific">Chelonoidis abingdonii</name>
    <name type="common">Abingdon island giant tortoise</name>
    <name type="synonym">Testudo abingdonii</name>
    <dbReference type="NCBI Taxonomy" id="106734"/>
    <lineage>
        <taxon>Eukaryota</taxon>
        <taxon>Metazoa</taxon>
        <taxon>Chordata</taxon>
        <taxon>Craniata</taxon>
        <taxon>Vertebrata</taxon>
        <taxon>Euteleostomi</taxon>
        <taxon>Archelosauria</taxon>
        <taxon>Testudinata</taxon>
        <taxon>Testudines</taxon>
        <taxon>Cryptodira</taxon>
        <taxon>Durocryptodira</taxon>
        <taxon>Testudinoidea</taxon>
        <taxon>Testudinidae</taxon>
        <taxon>Chelonoidis</taxon>
    </lineage>
</organism>
<evidence type="ECO:0000313" key="5">
    <source>
        <dbReference type="Proteomes" id="UP000694404"/>
    </source>
</evidence>
<keyword evidence="5" id="KW-1185">Reference proteome</keyword>
<feature type="transmembrane region" description="Helical" evidence="2">
    <location>
        <begin position="154"/>
        <end position="181"/>
    </location>
</feature>
<reference evidence="4" key="2">
    <citation type="submission" date="2025-09" db="UniProtKB">
        <authorList>
            <consortium name="Ensembl"/>
        </authorList>
    </citation>
    <scope>IDENTIFICATION</scope>
</reference>
<dbReference type="AlphaFoldDB" id="A0A8C0GWF6"/>
<proteinExistence type="predicted"/>
<reference evidence="4" key="1">
    <citation type="submission" date="2025-08" db="UniProtKB">
        <authorList>
            <consortium name="Ensembl"/>
        </authorList>
    </citation>
    <scope>IDENTIFICATION</scope>
</reference>
<evidence type="ECO:0000313" key="4">
    <source>
        <dbReference type="Ensembl" id="ENSCABP00000010306.1"/>
    </source>
</evidence>
<dbReference type="OMA" id="MKGMANN"/>
<keyword evidence="2" id="KW-0472">Membrane</keyword>
<feature type="transmembrane region" description="Helical" evidence="2">
    <location>
        <begin position="122"/>
        <end position="148"/>
    </location>
</feature>
<dbReference type="Pfam" id="PF07693">
    <property type="entry name" value="KAP_NTPase"/>
    <property type="match status" value="1"/>
</dbReference>
<evidence type="ECO:0000259" key="3">
    <source>
        <dbReference type="Pfam" id="PF07693"/>
    </source>
</evidence>
<evidence type="ECO:0000256" key="1">
    <source>
        <dbReference type="SAM" id="MobiDB-lite"/>
    </source>
</evidence>